<name>A0A0K2G8J6_NITMO</name>
<evidence type="ECO:0000256" key="2">
    <source>
        <dbReference type="ARBA" id="ARBA00023125"/>
    </source>
</evidence>
<dbReference type="InterPro" id="IPR052359">
    <property type="entry name" value="HTH-type_reg/antitoxin"/>
</dbReference>
<dbReference type="PATRIC" id="fig|42253.5.peg.740"/>
<dbReference type="AlphaFoldDB" id="A0A0K2G8J6"/>
<dbReference type="Proteomes" id="UP000069205">
    <property type="component" value="Chromosome"/>
</dbReference>
<dbReference type="Gene3D" id="1.10.260.40">
    <property type="entry name" value="lambda repressor-like DNA-binding domains"/>
    <property type="match status" value="1"/>
</dbReference>
<proteinExistence type="predicted"/>
<dbReference type="PANTHER" id="PTHR36511">
    <property type="entry name" value="MERR FAMILY BACTERIAL REGULATORY PROTEIN"/>
    <property type="match status" value="1"/>
</dbReference>
<evidence type="ECO:0000256" key="1">
    <source>
        <dbReference type="ARBA" id="ARBA00023015"/>
    </source>
</evidence>
<protein>
    <submittedName>
        <fullName evidence="5">Xre family DNA binding protein</fullName>
    </submittedName>
</protein>
<dbReference type="SUPFAM" id="SSF47413">
    <property type="entry name" value="lambda repressor-like DNA-binding domains"/>
    <property type="match status" value="1"/>
</dbReference>
<dbReference type="CDD" id="cd00093">
    <property type="entry name" value="HTH_XRE"/>
    <property type="match status" value="1"/>
</dbReference>
<evidence type="ECO:0000256" key="3">
    <source>
        <dbReference type="ARBA" id="ARBA00023163"/>
    </source>
</evidence>
<dbReference type="KEGG" id="nmv:NITMOv2_0748"/>
<evidence type="ECO:0000313" key="6">
    <source>
        <dbReference type="Proteomes" id="UP000069205"/>
    </source>
</evidence>
<dbReference type="InterPro" id="IPR010982">
    <property type="entry name" value="Lambda_DNA-bd_dom_sf"/>
</dbReference>
<dbReference type="OrthoDB" id="9799384at2"/>
<organism evidence="5 6">
    <name type="scientific">Nitrospira moscoviensis</name>
    <dbReference type="NCBI Taxonomy" id="42253"/>
    <lineage>
        <taxon>Bacteria</taxon>
        <taxon>Pseudomonadati</taxon>
        <taxon>Nitrospirota</taxon>
        <taxon>Nitrospiria</taxon>
        <taxon>Nitrospirales</taxon>
        <taxon>Nitrospiraceae</taxon>
        <taxon>Nitrospira</taxon>
    </lineage>
</organism>
<dbReference type="GO" id="GO:0003677">
    <property type="term" value="F:DNA binding"/>
    <property type="evidence" value="ECO:0007669"/>
    <property type="project" value="UniProtKB-KW"/>
</dbReference>
<reference evidence="5 6" key="1">
    <citation type="journal article" date="2015" name="Proc. Natl. Acad. Sci. U.S.A.">
        <title>Expanded metabolic versatility of ubiquitous nitrite-oxidizing bacteria from the genus Nitrospira.</title>
        <authorList>
            <person name="Koch H."/>
            <person name="Lucker S."/>
            <person name="Albertsen M."/>
            <person name="Kitzinger K."/>
            <person name="Herbold C."/>
            <person name="Spieck E."/>
            <person name="Nielsen P.H."/>
            <person name="Wagner M."/>
            <person name="Daims H."/>
        </authorList>
    </citation>
    <scope>NUCLEOTIDE SEQUENCE [LARGE SCALE GENOMIC DNA]</scope>
    <source>
        <strain evidence="5 6">NSP M-1</strain>
    </source>
</reference>
<dbReference type="EMBL" id="CP011801">
    <property type="protein sequence ID" value="ALA57184.1"/>
    <property type="molecule type" value="Genomic_DNA"/>
</dbReference>
<dbReference type="Pfam" id="PF01381">
    <property type="entry name" value="HTH_3"/>
    <property type="match status" value="1"/>
</dbReference>
<dbReference type="STRING" id="42253.NITMOv2_0748"/>
<accession>A0A0K2G8J6</accession>
<evidence type="ECO:0000313" key="5">
    <source>
        <dbReference type="EMBL" id="ALA57184.1"/>
    </source>
</evidence>
<sequence length="103" mass="11238">MKDAAFKELLTSIRQAGRIRRGKAKAARVTTFRPADVKSVREKLNASQTEFALMIGVSVATLRNWEQGRRTPDGPALALLRVAARNPRAVAEALHSESRKGAA</sequence>
<dbReference type="SMART" id="SM00530">
    <property type="entry name" value="HTH_XRE"/>
    <property type="match status" value="1"/>
</dbReference>
<dbReference type="NCBIfam" id="NF041265">
    <property type="entry name" value="NadS"/>
    <property type="match status" value="1"/>
</dbReference>
<dbReference type="InterPro" id="IPR001387">
    <property type="entry name" value="Cro/C1-type_HTH"/>
</dbReference>
<dbReference type="PROSITE" id="PS50943">
    <property type="entry name" value="HTH_CROC1"/>
    <property type="match status" value="1"/>
</dbReference>
<evidence type="ECO:0000259" key="4">
    <source>
        <dbReference type="PROSITE" id="PS50943"/>
    </source>
</evidence>
<dbReference type="InterPro" id="IPR047761">
    <property type="entry name" value="NadS-like"/>
</dbReference>
<dbReference type="PANTHER" id="PTHR36511:SF3">
    <property type="entry name" value="ANTITOXIN HIGA-2"/>
    <property type="match status" value="1"/>
</dbReference>
<keyword evidence="1" id="KW-0805">Transcription regulation</keyword>
<keyword evidence="6" id="KW-1185">Reference proteome</keyword>
<gene>
    <name evidence="5" type="ORF">NITMOv2_0748</name>
</gene>
<keyword evidence="2" id="KW-0238">DNA-binding</keyword>
<dbReference type="RefSeq" id="WP_053378567.1">
    <property type="nucleotide sequence ID" value="NZ_CP011801.1"/>
</dbReference>
<keyword evidence="3" id="KW-0804">Transcription</keyword>
<feature type="domain" description="HTH cro/C1-type" evidence="4">
    <location>
        <begin position="37"/>
        <end position="80"/>
    </location>
</feature>